<reference evidence="6" key="1">
    <citation type="submission" date="2021-06" db="EMBL/GenBank/DDBJ databases">
        <authorList>
            <person name="Kallberg Y."/>
            <person name="Tangrot J."/>
            <person name="Rosling A."/>
        </authorList>
    </citation>
    <scope>NUCLEOTIDE SEQUENCE</scope>
    <source>
        <strain evidence="6">MA453B</strain>
    </source>
</reference>
<evidence type="ECO:0000256" key="3">
    <source>
        <dbReference type="ARBA" id="ARBA00022679"/>
    </source>
</evidence>
<dbReference type="OrthoDB" id="2413580at2759"/>
<proteinExistence type="inferred from homology"/>
<dbReference type="GO" id="GO:0016020">
    <property type="term" value="C:membrane"/>
    <property type="evidence" value="ECO:0007669"/>
    <property type="project" value="InterPro"/>
</dbReference>
<dbReference type="PANTHER" id="PTHR13132:SF29">
    <property type="entry name" value="ALPHA-(1,6)-FUCOSYLTRANSFERASE"/>
    <property type="match status" value="1"/>
</dbReference>
<dbReference type="Proteomes" id="UP000789405">
    <property type="component" value="Unassembled WGS sequence"/>
</dbReference>
<organism evidence="6 7">
    <name type="scientific">Dentiscutata erythropus</name>
    <dbReference type="NCBI Taxonomy" id="1348616"/>
    <lineage>
        <taxon>Eukaryota</taxon>
        <taxon>Fungi</taxon>
        <taxon>Fungi incertae sedis</taxon>
        <taxon>Mucoromycota</taxon>
        <taxon>Glomeromycotina</taxon>
        <taxon>Glomeromycetes</taxon>
        <taxon>Diversisporales</taxon>
        <taxon>Gigasporaceae</taxon>
        <taxon>Dentiscutata</taxon>
    </lineage>
</organism>
<name>A0A9N9K0X2_9GLOM</name>
<dbReference type="GO" id="GO:0046921">
    <property type="term" value="F:alpha-(1-&gt;6)-fucosyltransferase activity"/>
    <property type="evidence" value="ECO:0007669"/>
    <property type="project" value="TreeGrafter"/>
</dbReference>
<dbReference type="GO" id="GO:0008107">
    <property type="term" value="F:galactoside 2-alpha-L-fucosyltransferase activity"/>
    <property type="evidence" value="ECO:0007669"/>
    <property type="project" value="InterPro"/>
</dbReference>
<keyword evidence="2" id="KW-0328">Glycosyltransferase</keyword>
<dbReference type="PANTHER" id="PTHR13132">
    <property type="entry name" value="ALPHA- 1,6 -FUCOSYLTRANSFERASE"/>
    <property type="match status" value="1"/>
</dbReference>
<evidence type="ECO:0000256" key="4">
    <source>
        <dbReference type="ARBA" id="ARBA00023180"/>
    </source>
</evidence>
<evidence type="ECO:0000256" key="5">
    <source>
        <dbReference type="ARBA" id="ARBA00023316"/>
    </source>
</evidence>
<evidence type="ECO:0000256" key="1">
    <source>
        <dbReference type="ARBA" id="ARBA00010481"/>
    </source>
</evidence>
<keyword evidence="7" id="KW-1185">Reference proteome</keyword>
<dbReference type="Pfam" id="PF03254">
    <property type="entry name" value="XG_FTase"/>
    <property type="match status" value="1"/>
</dbReference>
<comment type="caution">
    <text evidence="6">The sequence shown here is derived from an EMBL/GenBank/DDBJ whole genome shotgun (WGS) entry which is preliminary data.</text>
</comment>
<evidence type="ECO:0000313" key="7">
    <source>
        <dbReference type="Proteomes" id="UP000789405"/>
    </source>
</evidence>
<feature type="non-terminal residue" evidence="6">
    <location>
        <position position="391"/>
    </location>
</feature>
<evidence type="ECO:0000313" key="6">
    <source>
        <dbReference type="EMBL" id="CAG8806728.1"/>
    </source>
</evidence>
<dbReference type="AlphaFoldDB" id="A0A9N9K0X2"/>
<keyword evidence="3" id="KW-0808">Transferase</keyword>
<sequence>MTLKNDTGRKYTELKYLEFDKLYNEYVKKHNRIVTNLLNASAEYNSSELPKAVVVHVEMYAGYGNRLPGLVCGFLYSIITDRLFFVDGYDNFEDYYEKDFEHDWNTVTDLYKNSTSRNLHDLNDYNDFKLITRGNLSNEDEDILHVKTWDYPCAPISSNPNYEKWFTKIIPDYRIFSAISPKILRVHRNISKQVETFANNNFNDYVIGIHLREKKSPDDMIIPVEHYSQAVKMLLLGMKNTNITIFVAADNNYGRETLVNSLHEAFNPHSNNSIKIVHNDDDMDAPNTSSGVNTGSDVGALIDMKLLSLCDDLVITYGSSFGFTAVGWSRRSRQRGPFVVMPIKNSKDDLWVVDKVWVSGYLSNEPCMYMSKLLIDREDEETVRVFKSNPL</sequence>
<dbReference type="Gene3D" id="3.40.50.11350">
    <property type="match status" value="1"/>
</dbReference>
<accession>A0A9N9K0X2</accession>
<dbReference type="GO" id="GO:0006487">
    <property type="term" value="P:protein N-linked glycosylation"/>
    <property type="evidence" value="ECO:0007669"/>
    <property type="project" value="TreeGrafter"/>
</dbReference>
<evidence type="ECO:0000256" key="2">
    <source>
        <dbReference type="ARBA" id="ARBA00022676"/>
    </source>
</evidence>
<dbReference type="EMBL" id="CAJVPY010041602">
    <property type="protein sequence ID" value="CAG8806728.1"/>
    <property type="molecule type" value="Genomic_DNA"/>
</dbReference>
<dbReference type="GO" id="GO:0071555">
    <property type="term" value="P:cell wall organization"/>
    <property type="evidence" value="ECO:0007669"/>
    <property type="project" value="UniProtKB-KW"/>
</dbReference>
<gene>
    <name evidence="6" type="ORF">DERYTH_LOCUS24527</name>
</gene>
<comment type="similarity">
    <text evidence="1">Belongs to the glycosyltransferase 37 family.</text>
</comment>
<keyword evidence="5" id="KW-0961">Cell wall biogenesis/degradation</keyword>
<dbReference type="InterPro" id="IPR004938">
    <property type="entry name" value="XG_FTase"/>
</dbReference>
<protein>
    <submittedName>
        <fullName evidence="6">13755_t:CDS:1</fullName>
    </submittedName>
</protein>
<keyword evidence="4" id="KW-0325">Glycoprotein</keyword>
<dbReference type="GO" id="GO:0042546">
    <property type="term" value="P:cell wall biogenesis"/>
    <property type="evidence" value="ECO:0007669"/>
    <property type="project" value="InterPro"/>
</dbReference>